<protein>
    <recommendedName>
        <fullName evidence="3">Carrier domain-containing protein</fullName>
    </recommendedName>
</protein>
<evidence type="ECO:0000313" key="2">
    <source>
        <dbReference type="Proteomes" id="UP001230629"/>
    </source>
</evidence>
<proteinExistence type="predicted"/>
<reference evidence="1" key="1">
    <citation type="submission" date="2023-05" db="EMBL/GenBank/DDBJ databases">
        <title>Cataloging the Phylogenetic Diversity of Human Bladder Bacteria.</title>
        <authorList>
            <person name="Du J."/>
        </authorList>
    </citation>
    <scope>NUCLEOTIDE SEQUENCE</scope>
    <source>
        <strain evidence="1">UMB8703</strain>
    </source>
</reference>
<dbReference type="EMBL" id="JASOIH010000002">
    <property type="protein sequence ID" value="MDK6899074.1"/>
    <property type="molecule type" value="Genomic_DNA"/>
</dbReference>
<evidence type="ECO:0000313" key="1">
    <source>
        <dbReference type="EMBL" id="MDK6899074.1"/>
    </source>
</evidence>
<dbReference type="Proteomes" id="UP001230629">
    <property type="component" value="Unassembled WGS sequence"/>
</dbReference>
<sequence length="51" mass="5914">MELNGVKENAKILVKDWLKDIFAEEVISEDENLIEKGLSSIKIMQTIFRYA</sequence>
<accession>A0AAW6XUV3</accession>
<evidence type="ECO:0008006" key="3">
    <source>
        <dbReference type="Google" id="ProtNLM"/>
    </source>
</evidence>
<gene>
    <name evidence="1" type="ORF">QP229_03590</name>
</gene>
<organism evidence="1 2">
    <name type="scientific">Streptococcus agalactiae</name>
    <dbReference type="NCBI Taxonomy" id="1311"/>
    <lineage>
        <taxon>Bacteria</taxon>
        <taxon>Bacillati</taxon>
        <taxon>Bacillota</taxon>
        <taxon>Bacilli</taxon>
        <taxon>Lactobacillales</taxon>
        <taxon>Streptococcaceae</taxon>
        <taxon>Streptococcus</taxon>
    </lineage>
</organism>
<dbReference type="AlphaFoldDB" id="A0AAW6XUV3"/>
<dbReference type="RefSeq" id="WP_001867180.1">
    <property type="nucleotide sequence ID" value="NZ_CABMHV010000073.1"/>
</dbReference>
<name>A0AAW6XUV3_STRAG</name>
<comment type="caution">
    <text evidence="1">The sequence shown here is derived from an EMBL/GenBank/DDBJ whole genome shotgun (WGS) entry which is preliminary data.</text>
</comment>